<accession>A0A818IUK2</accession>
<dbReference type="InterPro" id="IPR000073">
    <property type="entry name" value="AB_hydrolase_1"/>
</dbReference>
<reference evidence="3" key="1">
    <citation type="submission" date="2021-02" db="EMBL/GenBank/DDBJ databases">
        <authorList>
            <person name="Nowell W R."/>
        </authorList>
    </citation>
    <scope>NUCLEOTIDE SEQUENCE</scope>
</reference>
<evidence type="ECO:0000313" key="4">
    <source>
        <dbReference type="EMBL" id="CAF4693599.1"/>
    </source>
</evidence>
<comment type="caution">
    <text evidence="3">The sequence shown here is derived from an EMBL/GenBank/DDBJ whole genome shotgun (WGS) entry which is preliminary data.</text>
</comment>
<evidence type="ECO:0000313" key="3">
    <source>
        <dbReference type="EMBL" id="CAF3528716.1"/>
    </source>
</evidence>
<dbReference type="InterPro" id="IPR029058">
    <property type="entry name" value="AB_hydrolase_fold"/>
</dbReference>
<name>A0A818IUK2_9BILA</name>
<dbReference type="EMBL" id="CAJOBS010001142">
    <property type="protein sequence ID" value="CAF4693599.1"/>
    <property type="molecule type" value="Genomic_DNA"/>
</dbReference>
<dbReference type="SUPFAM" id="SSF53474">
    <property type="entry name" value="alpha/beta-Hydrolases"/>
    <property type="match status" value="1"/>
</dbReference>
<organism evidence="3 5">
    <name type="scientific">Rotaria socialis</name>
    <dbReference type="NCBI Taxonomy" id="392032"/>
    <lineage>
        <taxon>Eukaryota</taxon>
        <taxon>Metazoa</taxon>
        <taxon>Spiralia</taxon>
        <taxon>Gnathifera</taxon>
        <taxon>Rotifera</taxon>
        <taxon>Eurotatoria</taxon>
        <taxon>Bdelloidea</taxon>
        <taxon>Philodinida</taxon>
        <taxon>Philodinidae</taxon>
        <taxon>Rotaria</taxon>
    </lineage>
</organism>
<gene>
    <name evidence="3" type="ORF">KIK155_LOCUS17338</name>
    <name evidence="4" type="ORF">TOA249_LOCUS16604</name>
</gene>
<feature type="domain" description="AB hydrolase-1" evidence="2">
    <location>
        <begin position="91"/>
        <end position="226"/>
    </location>
</feature>
<dbReference type="Proteomes" id="UP000663865">
    <property type="component" value="Unassembled WGS sequence"/>
</dbReference>
<evidence type="ECO:0000256" key="1">
    <source>
        <dbReference type="SAM" id="SignalP"/>
    </source>
</evidence>
<dbReference type="Gene3D" id="3.40.50.1820">
    <property type="entry name" value="alpha/beta hydrolase"/>
    <property type="match status" value="1"/>
</dbReference>
<dbReference type="Proteomes" id="UP000663838">
    <property type="component" value="Unassembled WGS sequence"/>
</dbReference>
<dbReference type="AlphaFoldDB" id="A0A818IUK2"/>
<dbReference type="EMBL" id="CAJNYV010003036">
    <property type="protein sequence ID" value="CAF3528716.1"/>
    <property type="molecule type" value="Genomic_DNA"/>
</dbReference>
<sequence>MHQIFTFILFIVFIPQGYYGQTTPFNATNYARTHRCVWSACNVSGYPSSFLGYAVDCCVLGVPLNYAQPGRTISSAMTRLRPIQASNQTNVLFILSGGPGESGWNLFYTAMYSIPASAGITIILPDHRGTGLSTALSCDNNGSQNISVACIKYLLSKWGTHGLDQFSITAAAHDLSVQIQSYQADYTGRVGVFAVSYGTLWLDRFLQIYPNVVQSAVMDGVFNPIITSDSRTDPLTNSVGEDFLDHCQLQPSCSQFFSTEEPTNPATVVSSDLPVLLHSQVLNYHITQSETWLAVNESEITAQTFNHWHNSTIISRKYPSNYFALRAPWPKYPLDQYYGQYAKNSQVLMLSGQLDPSTVFQQASCLAAITTKTRKFYAIPLAGHVTVDMAQVSYLCPLTLTLSWLFPALFPPSWSDTQCI</sequence>
<keyword evidence="1" id="KW-0732">Signal</keyword>
<feature type="chain" id="PRO_5035692147" description="AB hydrolase-1 domain-containing protein" evidence="1">
    <location>
        <begin position="21"/>
        <end position="420"/>
    </location>
</feature>
<evidence type="ECO:0000259" key="2">
    <source>
        <dbReference type="Pfam" id="PF00561"/>
    </source>
</evidence>
<feature type="signal peptide" evidence="1">
    <location>
        <begin position="1"/>
        <end position="20"/>
    </location>
</feature>
<proteinExistence type="predicted"/>
<protein>
    <recommendedName>
        <fullName evidence="2">AB hydrolase-1 domain-containing protein</fullName>
    </recommendedName>
</protein>
<dbReference type="Pfam" id="PF00561">
    <property type="entry name" value="Abhydrolase_1"/>
    <property type="match status" value="1"/>
</dbReference>
<evidence type="ECO:0000313" key="5">
    <source>
        <dbReference type="Proteomes" id="UP000663865"/>
    </source>
</evidence>